<keyword evidence="3" id="KW-0813">Transport</keyword>
<dbReference type="CDD" id="cd01146">
    <property type="entry name" value="FhuD"/>
    <property type="match status" value="1"/>
</dbReference>
<dbReference type="InterPro" id="IPR002491">
    <property type="entry name" value="ABC_transptr_periplasmic_BD"/>
</dbReference>
<sequence length="344" mass="36068">MKKLRALSALLAAVALSVAGCSGNGQDAKTSAPAPSAQETTSAAATAAYPATISTKFGDVTVKEKPERVVALGWGDAEVALSLGVQPVGAADWMAFTSTNPESNGVGPWVKNSYEKAPEILGTMELDYEQIAALQPDLILDVKSSGDQERYDRLSKIAPTIGVPSADADNWLTTTDDQVTMIGKALGEPEAAQKQLDETKAAFAEVTKAHPEWDGKTVTVATRTSEGWGAYIDGDARVEFMKNLGLTLNPKVKELADTSANAFSITVSPEQLDTFDADVIAAFPIFIDSAQITDDAGWKAIPAVSAGHAFVVDGDLASAFSLGTPEATQYAIDKIAPMVESALK</sequence>
<evidence type="ECO:0000259" key="6">
    <source>
        <dbReference type="PROSITE" id="PS50983"/>
    </source>
</evidence>
<dbReference type="PATRIC" id="fig|883066.3.peg.468"/>
<evidence type="ECO:0000256" key="4">
    <source>
        <dbReference type="ARBA" id="ARBA00022729"/>
    </source>
</evidence>
<reference evidence="7 8" key="1">
    <citation type="submission" date="2012-09" db="EMBL/GenBank/DDBJ databases">
        <title>The Genome Sequence of Actinobaculum massiliae ACS-171-V-COL2.</title>
        <authorList>
            <consortium name="The Broad Institute Genome Sequencing Platform"/>
            <person name="Earl A."/>
            <person name="Ward D."/>
            <person name="Feldgarden M."/>
            <person name="Gevers D."/>
            <person name="Saerens B."/>
            <person name="Vaneechoutte M."/>
            <person name="Walker B."/>
            <person name="Young S.K."/>
            <person name="Zeng Q."/>
            <person name="Gargeya S."/>
            <person name="Fitzgerald M."/>
            <person name="Haas B."/>
            <person name="Abouelleil A."/>
            <person name="Alvarado L."/>
            <person name="Arachchi H.M."/>
            <person name="Berlin A."/>
            <person name="Chapman S.B."/>
            <person name="Goldberg J."/>
            <person name="Griggs A."/>
            <person name="Gujja S."/>
            <person name="Hansen M."/>
            <person name="Howarth C."/>
            <person name="Imamovic A."/>
            <person name="Larimer J."/>
            <person name="McCowen C."/>
            <person name="Montmayeur A."/>
            <person name="Murphy C."/>
            <person name="Neiman D."/>
            <person name="Pearson M."/>
            <person name="Priest M."/>
            <person name="Roberts A."/>
            <person name="Saif S."/>
            <person name="Shea T."/>
            <person name="Sisk P."/>
            <person name="Sykes S."/>
            <person name="Wortman J."/>
            <person name="Nusbaum C."/>
            <person name="Birren B."/>
        </authorList>
    </citation>
    <scope>NUCLEOTIDE SEQUENCE [LARGE SCALE GENOMIC DNA]</scope>
    <source>
        <strain evidence="8">ACS-171-V-Col2</strain>
    </source>
</reference>
<dbReference type="Proteomes" id="UP000009888">
    <property type="component" value="Unassembled WGS sequence"/>
</dbReference>
<dbReference type="InterPro" id="IPR051313">
    <property type="entry name" value="Bact_iron-sidero_bind"/>
</dbReference>
<evidence type="ECO:0000256" key="5">
    <source>
        <dbReference type="SAM" id="SignalP"/>
    </source>
</evidence>
<feature type="chain" id="PRO_5038409722" description="Fe/B12 periplasmic-binding domain-containing protein" evidence="5">
    <location>
        <begin position="20"/>
        <end position="344"/>
    </location>
</feature>
<protein>
    <recommendedName>
        <fullName evidence="6">Fe/B12 periplasmic-binding domain-containing protein</fullName>
    </recommendedName>
</protein>
<dbReference type="SUPFAM" id="SSF53807">
    <property type="entry name" value="Helical backbone' metal receptor"/>
    <property type="match status" value="1"/>
</dbReference>
<name>K9F2G2_9ACTO</name>
<dbReference type="EMBL" id="AGWL01000002">
    <property type="protein sequence ID" value="EKU95660.1"/>
    <property type="molecule type" value="Genomic_DNA"/>
</dbReference>
<dbReference type="PROSITE" id="PS50983">
    <property type="entry name" value="FE_B12_PBP"/>
    <property type="match status" value="1"/>
</dbReference>
<dbReference type="eggNOG" id="COG0614">
    <property type="taxonomic scope" value="Bacteria"/>
</dbReference>
<comment type="similarity">
    <text evidence="2">Belongs to the bacterial solute-binding protein 8 family.</text>
</comment>
<feature type="domain" description="Fe/B12 periplasmic-binding" evidence="6">
    <location>
        <begin position="68"/>
        <end position="343"/>
    </location>
</feature>
<dbReference type="HOGENOM" id="CLU_038034_1_1_11"/>
<dbReference type="PANTHER" id="PTHR30532">
    <property type="entry name" value="IRON III DICITRATE-BINDING PERIPLASMIC PROTEIN"/>
    <property type="match status" value="1"/>
</dbReference>
<comment type="subcellular location">
    <subcellularLocation>
        <location evidence="1">Cell envelope</location>
    </subcellularLocation>
</comment>
<evidence type="ECO:0000256" key="3">
    <source>
        <dbReference type="ARBA" id="ARBA00022448"/>
    </source>
</evidence>
<dbReference type="STRING" id="202789.GCA_001457435_01688"/>
<evidence type="ECO:0000256" key="1">
    <source>
        <dbReference type="ARBA" id="ARBA00004196"/>
    </source>
</evidence>
<dbReference type="RefSeq" id="WP_007000664.1">
    <property type="nucleotide sequence ID" value="NZ_JH992955.1"/>
</dbReference>
<accession>K9F2G2</accession>
<dbReference type="GO" id="GO:1901678">
    <property type="term" value="P:iron coordination entity transport"/>
    <property type="evidence" value="ECO:0007669"/>
    <property type="project" value="UniProtKB-ARBA"/>
</dbReference>
<evidence type="ECO:0000313" key="8">
    <source>
        <dbReference type="Proteomes" id="UP000009888"/>
    </source>
</evidence>
<evidence type="ECO:0000313" key="7">
    <source>
        <dbReference type="EMBL" id="EKU95660.1"/>
    </source>
</evidence>
<dbReference type="Pfam" id="PF01497">
    <property type="entry name" value="Peripla_BP_2"/>
    <property type="match status" value="1"/>
</dbReference>
<organism evidence="7 8">
    <name type="scientific">Actinobaculum massiliense ACS-171-V-Col2</name>
    <dbReference type="NCBI Taxonomy" id="883066"/>
    <lineage>
        <taxon>Bacteria</taxon>
        <taxon>Bacillati</taxon>
        <taxon>Actinomycetota</taxon>
        <taxon>Actinomycetes</taxon>
        <taxon>Actinomycetales</taxon>
        <taxon>Actinomycetaceae</taxon>
        <taxon>Actinobaculum</taxon>
    </lineage>
</organism>
<evidence type="ECO:0000256" key="2">
    <source>
        <dbReference type="ARBA" id="ARBA00008814"/>
    </source>
</evidence>
<dbReference type="AlphaFoldDB" id="K9F2G2"/>
<comment type="caution">
    <text evidence="7">The sequence shown here is derived from an EMBL/GenBank/DDBJ whole genome shotgun (WGS) entry which is preliminary data.</text>
</comment>
<proteinExistence type="inferred from homology"/>
<dbReference type="PROSITE" id="PS51257">
    <property type="entry name" value="PROKAR_LIPOPROTEIN"/>
    <property type="match status" value="1"/>
</dbReference>
<dbReference type="PANTHER" id="PTHR30532:SF24">
    <property type="entry name" value="FERRIC ENTEROBACTIN-BINDING PERIPLASMIC PROTEIN FEPB"/>
    <property type="match status" value="1"/>
</dbReference>
<dbReference type="GO" id="GO:0030288">
    <property type="term" value="C:outer membrane-bounded periplasmic space"/>
    <property type="evidence" value="ECO:0007669"/>
    <property type="project" value="TreeGrafter"/>
</dbReference>
<dbReference type="Gene3D" id="3.40.50.1980">
    <property type="entry name" value="Nitrogenase molybdenum iron protein domain"/>
    <property type="match status" value="2"/>
</dbReference>
<keyword evidence="4 5" id="KW-0732">Signal</keyword>
<gene>
    <name evidence="7" type="ORF">HMPREF9233_00447</name>
</gene>
<feature type="signal peptide" evidence="5">
    <location>
        <begin position="1"/>
        <end position="19"/>
    </location>
</feature>
<keyword evidence="8" id="KW-1185">Reference proteome</keyword>